<dbReference type="InterPro" id="IPR004254">
    <property type="entry name" value="AdipoR/HlyIII-related"/>
</dbReference>
<evidence type="ECO:0000313" key="8">
    <source>
        <dbReference type="EMBL" id="KAG0257451.1"/>
    </source>
</evidence>
<dbReference type="Proteomes" id="UP000807716">
    <property type="component" value="Unassembled WGS sequence"/>
</dbReference>
<feature type="transmembrane region" description="Helical" evidence="7">
    <location>
        <begin position="278"/>
        <end position="298"/>
    </location>
</feature>
<keyword evidence="9" id="KW-1185">Reference proteome</keyword>
<feature type="transmembrane region" description="Helical" evidence="7">
    <location>
        <begin position="335"/>
        <end position="360"/>
    </location>
</feature>
<evidence type="ECO:0000313" key="9">
    <source>
        <dbReference type="Proteomes" id="UP000807716"/>
    </source>
</evidence>
<organism evidence="8 9">
    <name type="scientific">Actinomortierella ambigua</name>
    <dbReference type="NCBI Taxonomy" id="1343610"/>
    <lineage>
        <taxon>Eukaryota</taxon>
        <taxon>Fungi</taxon>
        <taxon>Fungi incertae sedis</taxon>
        <taxon>Mucoromycota</taxon>
        <taxon>Mortierellomycotina</taxon>
        <taxon>Mortierellomycetes</taxon>
        <taxon>Mortierellales</taxon>
        <taxon>Mortierellaceae</taxon>
        <taxon>Actinomortierella</taxon>
    </lineage>
</organism>
<feature type="compositionally biased region" description="Acidic residues" evidence="6">
    <location>
        <begin position="107"/>
        <end position="118"/>
    </location>
</feature>
<evidence type="ECO:0000256" key="6">
    <source>
        <dbReference type="SAM" id="MobiDB-lite"/>
    </source>
</evidence>
<dbReference type="GO" id="GO:0016020">
    <property type="term" value="C:membrane"/>
    <property type="evidence" value="ECO:0007669"/>
    <property type="project" value="UniProtKB-SubCell"/>
</dbReference>
<feature type="binding site" evidence="5">
    <location>
        <position position="406"/>
    </location>
    <ligand>
        <name>Zn(2+)</name>
        <dbReference type="ChEBI" id="CHEBI:29105"/>
    </ligand>
</feature>
<keyword evidence="4 7" id="KW-0472">Membrane</keyword>
<keyword evidence="5" id="KW-0479">Metal-binding</keyword>
<accession>A0A9P6Q336</accession>
<evidence type="ECO:0000256" key="2">
    <source>
        <dbReference type="ARBA" id="ARBA00022692"/>
    </source>
</evidence>
<feature type="transmembrane region" description="Helical" evidence="7">
    <location>
        <begin position="204"/>
        <end position="227"/>
    </location>
</feature>
<feature type="transmembrane region" description="Helical" evidence="7">
    <location>
        <begin position="366"/>
        <end position="387"/>
    </location>
</feature>
<keyword evidence="3 7" id="KW-1133">Transmembrane helix</keyword>
<evidence type="ECO:0000256" key="3">
    <source>
        <dbReference type="ARBA" id="ARBA00022989"/>
    </source>
</evidence>
<keyword evidence="5" id="KW-0862">Zinc</keyword>
<dbReference type="PANTHER" id="PTHR20855">
    <property type="entry name" value="ADIPOR/PROGESTIN RECEPTOR-RELATED"/>
    <property type="match status" value="1"/>
</dbReference>
<sequence>MKQQLSPASSSQDLPADAAASHTTAHELQTHIRPASQHMHQESEQPIALLPGRPSQLTSTTTTTAHTVHAGQPAALQQQQQQQHREHTQGRPRCHRKGSDAGKSGQEDEEDDMDEGFEDSQSKRNSIYSLKPPSLVNGGGEEAGRRSRRSSLGSIDAQYAAEYGTSGQDLGPLCDWADLPHWMQDNPAILTGYRRQTFSHKKCLSSLWFLHNESAFIIVAPIAYYKVLDVLDTMQWTDVGVFYAFIAGAIICLSMSASFHTFSCHSEPVCLHWNRCDYLGIVFLIVGSFYPAIFYGFYCYPTWQIMYISLISVFGLLTIVAVVRPKFRTPQYRWVRSCLFLAMGLSGLFPVIHGIILYGFPLAREAVALDYMFCMGASYVIGALIYGSRTPERWFPGKVDHFGASHQIFHFCVLLGCLIHFLGVTEAMKFWHQANHACSIPISEMRLAYE</sequence>
<comment type="subcellular location">
    <subcellularLocation>
        <location evidence="1">Membrane</location>
        <topology evidence="1">Multi-pass membrane protein</topology>
    </subcellularLocation>
</comment>
<dbReference type="EMBL" id="JAAAJB010000361">
    <property type="protein sequence ID" value="KAG0257451.1"/>
    <property type="molecule type" value="Genomic_DNA"/>
</dbReference>
<dbReference type="GO" id="GO:0038023">
    <property type="term" value="F:signaling receptor activity"/>
    <property type="evidence" value="ECO:0007669"/>
    <property type="project" value="TreeGrafter"/>
</dbReference>
<reference evidence="8" key="1">
    <citation type="journal article" date="2020" name="Fungal Divers.">
        <title>Resolving the Mortierellaceae phylogeny through synthesis of multi-gene phylogenetics and phylogenomics.</title>
        <authorList>
            <person name="Vandepol N."/>
            <person name="Liber J."/>
            <person name="Desiro A."/>
            <person name="Na H."/>
            <person name="Kennedy M."/>
            <person name="Barry K."/>
            <person name="Grigoriev I.V."/>
            <person name="Miller A.N."/>
            <person name="O'Donnell K."/>
            <person name="Stajich J.E."/>
            <person name="Bonito G."/>
        </authorList>
    </citation>
    <scope>NUCLEOTIDE SEQUENCE</scope>
    <source>
        <strain evidence="8">BC1065</strain>
    </source>
</reference>
<keyword evidence="2 7" id="KW-0812">Transmembrane</keyword>
<dbReference type="PANTHER" id="PTHR20855:SF130">
    <property type="entry name" value="HAEMOLYSIN-III FAMILY PROTEIN"/>
    <property type="match status" value="1"/>
</dbReference>
<protein>
    <submittedName>
        <fullName evidence="8">Uncharacterized protein</fullName>
    </submittedName>
</protein>
<gene>
    <name evidence="8" type="ORF">DFQ27_005142</name>
</gene>
<dbReference type="AlphaFoldDB" id="A0A9P6Q336"/>
<feature type="compositionally biased region" description="Low complexity" evidence="6">
    <location>
        <begin position="58"/>
        <end position="67"/>
    </location>
</feature>
<feature type="transmembrane region" description="Helical" evidence="7">
    <location>
        <begin position="408"/>
        <end position="425"/>
    </location>
</feature>
<evidence type="ECO:0000256" key="7">
    <source>
        <dbReference type="SAM" id="Phobius"/>
    </source>
</evidence>
<evidence type="ECO:0000256" key="4">
    <source>
        <dbReference type="ARBA" id="ARBA00023136"/>
    </source>
</evidence>
<name>A0A9P6Q336_9FUNG</name>
<evidence type="ECO:0000256" key="5">
    <source>
        <dbReference type="PIRSR" id="PIRSR604254-1"/>
    </source>
</evidence>
<evidence type="ECO:0000256" key="1">
    <source>
        <dbReference type="ARBA" id="ARBA00004141"/>
    </source>
</evidence>
<dbReference type="OrthoDB" id="529367at2759"/>
<comment type="caution">
    <text evidence="8">The sequence shown here is derived from an EMBL/GenBank/DDBJ whole genome shotgun (WGS) entry which is preliminary data.</text>
</comment>
<feature type="binding site" evidence="5">
    <location>
        <position position="410"/>
    </location>
    <ligand>
        <name>Zn(2+)</name>
        <dbReference type="ChEBI" id="CHEBI:29105"/>
    </ligand>
</feature>
<dbReference type="GO" id="GO:0006882">
    <property type="term" value="P:intracellular zinc ion homeostasis"/>
    <property type="evidence" value="ECO:0007669"/>
    <property type="project" value="TreeGrafter"/>
</dbReference>
<proteinExistence type="predicted"/>
<dbReference type="Pfam" id="PF03006">
    <property type="entry name" value="HlyIII"/>
    <property type="match status" value="1"/>
</dbReference>
<feature type="region of interest" description="Disordered" evidence="6">
    <location>
        <begin position="1"/>
        <end position="151"/>
    </location>
</feature>
<feature type="compositionally biased region" description="Polar residues" evidence="6">
    <location>
        <begin position="1"/>
        <end position="13"/>
    </location>
</feature>
<feature type="transmembrane region" description="Helical" evidence="7">
    <location>
        <begin position="239"/>
        <end position="257"/>
    </location>
</feature>
<feature type="binding site" evidence="5">
    <location>
        <position position="260"/>
    </location>
    <ligand>
        <name>Zn(2+)</name>
        <dbReference type="ChEBI" id="CHEBI:29105"/>
    </ligand>
</feature>
<dbReference type="GO" id="GO:0046872">
    <property type="term" value="F:metal ion binding"/>
    <property type="evidence" value="ECO:0007669"/>
    <property type="project" value="UniProtKB-KW"/>
</dbReference>
<feature type="transmembrane region" description="Helical" evidence="7">
    <location>
        <begin position="304"/>
        <end position="323"/>
    </location>
</feature>